<dbReference type="InterPro" id="IPR036770">
    <property type="entry name" value="Ankyrin_rpt-contain_sf"/>
</dbReference>
<dbReference type="EMBL" id="CAJPWZ010002020">
    <property type="protein sequence ID" value="CAG2229245.1"/>
    <property type="molecule type" value="Genomic_DNA"/>
</dbReference>
<evidence type="ECO:0000313" key="2">
    <source>
        <dbReference type="EMBL" id="CAG2229245.1"/>
    </source>
</evidence>
<feature type="region of interest" description="Disordered" evidence="1">
    <location>
        <begin position="371"/>
        <end position="426"/>
    </location>
</feature>
<keyword evidence="3" id="KW-1185">Reference proteome</keyword>
<sequence>MKNKNHQLDLNDPNLCRNLVELYQTFFNFKYIPEKPGSYEEQKIAIEEAVHRMNNKYLKFHEGVYEFIHPCLLKAMFLSSESMVHYLLENGSLHDITEFVRSEGYNGLESELVIKINVDYHHILCERLVEHAFENRDSLLHVAQYIYSYWRSSGNNFVNEMFRHIEFILFKSLGVDTGDPLSLDNESLSEKSINLEGQVQFSKVTVLVDELTYKGRDPWIYGPGSADFLILSALVSAAMNRYATDRVQTFKILLDEFENRIHSESFVKLCSKPLDIYGNTFFHYLMGLSQKEASAILSVHAEMKFTFDTENAKKYTPLDIAAFLGKIEIFKVLNLKTSNCTDKLRKKLKRLARSGKDEYFNKNIKNKEIDQSVIHKTKDDGASPAKLEHEDADDEKKEEVDENNQNIKKVTRKLIHRNEESDEKENHDKRDVLCFEDFMLNVVVNGEEDDYQSIIRLFS</sequence>
<comment type="caution">
    <text evidence="2">The sequence shown here is derived from an EMBL/GenBank/DDBJ whole genome shotgun (WGS) entry which is preliminary data.</text>
</comment>
<dbReference type="SUPFAM" id="SSF48403">
    <property type="entry name" value="Ankyrin repeat"/>
    <property type="match status" value="1"/>
</dbReference>
<reference evidence="2" key="1">
    <citation type="submission" date="2021-03" db="EMBL/GenBank/DDBJ databases">
        <authorList>
            <person name="Bekaert M."/>
        </authorList>
    </citation>
    <scope>NUCLEOTIDE SEQUENCE</scope>
</reference>
<dbReference type="AlphaFoldDB" id="A0A8S3TG62"/>
<accession>A0A8S3TG62</accession>
<dbReference type="Proteomes" id="UP000683360">
    <property type="component" value="Unassembled WGS sequence"/>
</dbReference>
<name>A0A8S3TG62_MYTED</name>
<organism evidence="2 3">
    <name type="scientific">Mytilus edulis</name>
    <name type="common">Blue mussel</name>
    <dbReference type="NCBI Taxonomy" id="6550"/>
    <lineage>
        <taxon>Eukaryota</taxon>
        <taxon>Metazoa</taxon>
        <taxon>Spiralia</taxon>
        <taxon>Lophotrochozoa</taxon>
        <taxon>Mollusca</taxon>
        <taxon>Bivalvia</taxon>
        <taxon>Autobranchia</taxon>
        <taxon>Pteriomorphia</taxon>
        <taxon>Mytilida</taxon>
        <taxon>Mytiloidea</taxon>
        <taxon>Mytilidae</taxon>
        <taxon>Mytilinae</taxon>
        <taxon>Mytilus</taxon>
    </lineage>
</organism>
<gene>
    <name evidence="2" type="ORF">MEDL_42144</name>
</gene>
<proteinExistence type="predicted"/>
<evidence type="ECO:0000313" key="3">
    <source>
        <dbReference type="Proteomes" id="UP000683360"/>
    </source>
</evidence>
<evidence type="ECO:0000256" key="1">
    <source>
        <dbReference type="SAM" id="MobiDB-lite"/>
    </source>
</evidence>
<protein>
    <recommendedName>
        <fullName evidence="4">Ankyrin repeat protein</fullName>
    </recommendedName>
</protein>
<dbReference type="OrthoDB" id="10387227at2759"/>
<dbReference type="Gene3D" id="1.25.40.20">
    <property type="entry name" value="Ankyrin repeat-containing domain"/>
    <property type="match status" value="1"/>
</dbReference>
<feature type="compositionally biased region" description="Basic and acidic residues" evidence="1">
    <location>
        <begin position="416"/>
        <end position="426"/>
    </location>
</feature>
<evidence type="ECO:0008006" key="4">
    <source>
        <dbReference type="Google" id="ProtNLM"/>
    </source>
</evidence>
<feature type="compositionally biased region" description="Basic and acidic residues" evidence="1">
    <location>
        <begin position="376"/>
        <end position="399"/>
    </location>
</feature>